<evidence type="ECO:0000256" key="5">
    <source>
        <dbReference type="RuleBase" id="RU365059"/>
    </source>
</evidence>
<comment type="subunit">
    <text evidence="5">Binds to RNA polymerase II.</text>
</comment>
<evidence type="ECO:0000256" key="2">
    <source>
        <dbReference type="ARBA" id="ARBA00022741"/>
    </source>
</evidence>
<comment type="subcellular location">
    <subcellularLocation>
        <location evidence="5">Cytoplasm</location>
    </subcellularLocation>
    <subcellularLocation>
        <location evidence="5">Nucleus</location>
    </subcellularLocation>
</comment>
<dbReference type="EMBL" id="AAAB01008985">
    <property type="status" value="NOT_ANNOTATED_CDS"/>
    <property type="molecule type" value="Genomic_DNA"/>
</dbReference>
<comment type="similarity">
    <text evidence="1 5">Belongs to the GPN-loop GTPase family.</text>
</comment>
<feature type="region of interest" description="Disordered" evidence="6">
    <location>
        <begin position="329"/>
        <end position="353"/>
    </location>
</feature>
<reference evidence="7 8" key="2">
    <citation type="journal article" date="2004" name="Trends Parasitol.">
        <title>The Anopheles gambiae genome: an update.</title>
        <authorList>
            <person name="Mongin E."/>
            <person name="Louis C."/>
            <person name="Holt R.A."/>
            <person name="Birney E."/>
            <person name="Collins F.H."/>
        </authorList>
    </citation>
    <scope>NUCLEOTIDE SEQUENCE [LARGE SCALE GENOMIC DNA]</scope>
    <source>
        <strain evidence="7 8">PEST</strain>
    </source>
</reference>
<dbReference type="InterPro" id="IPR027417">
    <property type="entry name" value="P-loop_NTPase"/>
</dbReference>
<dbReference type="Proteomes" id="UP000007062">
    <property type="component" value="Chromosome 3L"/>
</dbReference>
<accession>A0ABK8FUT5</accession>
<dbReference type="EnsemblMetazoa" id="AGAP010314.R316">
    <property type="protein sequence ID" value="AGAP010314.P316"/>
    <property type="gene ID" value="AGAP010314"/>
</dbReference>
<dbReference type="EC" id="3.6.5.-" evidence="5"/>
<evidence type="ECO:0000256" key="4">
    <source>
        <dbReference type="ARBA" id="ARBA00023134"/>
    </source>
</evidence>
<evidence type="ECO:0000256" key="6">
    <source>
        <dbReference type="SAM" id="MobiDB-lite"/>
    </source>
</evidence>
<dbReference type="Pfam" id="PF03029">
    <property type="entry name" value="ATP_bind_1"/>
    <property type="match status" value="1"/>
</dbReference>
<organism evidence="7 8">
    <name type="scientific">Anopheles gambiae</name>
    <name type="common">African malaria mosquito</name>
    <dbReference type="NCBI Taxonomy" id="7165"/>
    <lineage>
        <taxon>Eukaryota</taxon>
        <taxon>Metazoa</taxon>
        <taxon>Ecdysozoa</taxon>
        <taxon>Arthropoda</taxon>
        <taxon>Hexapoda</taxon>
        <taxon>Insecta</taxon>
        <taxon>Pterygota</taxon>
        <taxon>Neoptera</taxon>
        <taxon>Endopterygota</taxon>
        <taxon>Diptera</taxon>
        <taxon>Nematocera</taxon>
        <taxon>Culicoidea</taxon>
        <taxon>Culicidae</taxon>
        <taxon>Anophelinae</taxon>
        <taxon>Anopheles</taxon>
    </lineage>
</organism>
<reference evidence="7" key="3">
    <citation type="submission" date="2025-05" db="UniProtKB">
        <authorList>
            <consortium name="EnsemblMetazoa"/>
        </authorList>
    </citation>
    <scope>IDENTIFICATION</scope>
    <source>
        <strain evidence="7">PEST</strain>
    </source>
</reference>
<dbReference type="InterPro" id="IPR030230">
    <property type="entry name" value="Gpn1/Npa3/XAB1"/>
</dbReference>
<evidence type="ECO:0000313" key="7">
    <source>
        <dbReference type="EnsemblMetazoa" id="AGAP010314.P316"/>
    </source>
</evidence>
<sequence>METEIIQPVAALSNVNASLGLIPNKRPICVIVLGMAGSGKTTFVKKLAQYRHANGSLPYLINLDPACHETPYPVNIDIRDTIKYKEVMKRYNLGPNGGIVTALNLFSTKFGKVIDLIENAQKTHEYCVIDTPGQIEVFTWSASGTIITEALATAFPTVIVYVMDIVRSTSPTTFMSNMLYACSILYKARLPFVIAMNKIDIQEHNFAMQWMQDFEAFQESLENETAYISNLTRTMSLTLDEFYKNLKSCGVSSKTGIGFENLFMLLNEAVDEYDSDYKQEYNKLRAERVNNSAEHFTQPPNGDLGEEVSFRSYNNEKNLCNEPIYLKHPANESSDDEEGQECEGSIITTGDDEAEEINFNNYIQQHRRQQAEKHGKQFNKSL</sequence>
<dbReference type="PANTHER" id="PTHR21231:SF8">
    <property type="entry name" value="GPN-LOOP GTPASE 1"/>
    <property type="match status" value="1"/>
</dbReference>
<keyword evidence="4 5" id="KW-0342">GTP-binding</keyword>
<name>A0ABK8FUT5_ANOGA</name>
<proteinExistence type="inferred from homology"/>
<protein>
    <recommendedName>
        <fullName evidence="5">GPN-loop GTPase</fullName>
        <ecNumber evidence="5">3.6.5.-</ecNumber>
    </recommendedName>
</protein>
<keyword evidence="5" id="KW-0963">Cytoplasm</keyword>
<keyword evidence="3 5" id="KW-0378">Hydrolase</keyword>
<keyword evidence="2 5" id="KW-0547">Nucleotide-binding</keyword>
<evidence type="ECO:0000256" key="1">
    <source>
        <dbReference type="ARBA" id="ARBA00005290"/>
    </source>
</evidence>
<keyword evidence="8" id="KW-1185">Reference proteome</keyword>
<reference evidence="7 8" key="1">
    <citation type="journal article" date="2002" name="Science">
        <title>The genome sequence of the malaria mosquito Anopheles gambiae.</title>
        <authorList>
            <person name="Holt R.A."/>
            <person name="Subramanian G.M."/>
            <person name="Halpern A."/>
            <person name="Sutton G.G."/>
            <person name="Charlab R."/>
            <person name="Nusskern D.R."/>
            <person name="Wincker P."/>
            <person name="Clark A.G."/>
            <person name="Ribeiro J.M."/>
            <person name="Wides R."/>
            <person name="Salzberg S.L."/>
            <person name="Loftus B."/>
            <person name="Yandell M."/>
            <person name="Majoros W.H."/>
            <person name="Rusch D.B."/>
            <person name="Lai Z."/>
            <person name="Kraft C.L."/>
            <person name="Abril J.F."/>
            <person name="Anthouard V."/>
            <person name="Arensburger P."/>
            <person name="Atkinson P.W."/>
            <person name="Baden H."/>
            <person name="de Berardinis V."/>
            <person name="Baldwin D."/>
            <person name="Benes V."/>
            <person name="Biedler J."/>
            <person name="Blass C."/>
            <person name="Bolanos R."/>
            <person name="Boscus D."/>
            <person name="Barnstead M."/>
            <person name="Cai S."/>
            <person name="Center A."/>
            <person name="Chaturverdi K."/>
            <person name="Christophides G.K."/>
            <person name="Chrystal M.A."/>
            <person name="Clamp M."/>
            <person name="Cravchik A."/>
            <person name="Curwen V."/>
            <person name="Dana A."/>
            <person name="Delcher A."/>
            <person name="Dew I."/>
            <person name="Evans C.A."/>
            <person name="Flanigan M."/>
            <person name="Grundschober-Freimoser A."/>
            <person name="Friedli L."/>
            <person name="Gu Z."/>
            <person name="Guan P."/>
            <person name="Guigo R."/>
            <person name="Hillenmeyer M.E."/>
            <person name="Hladun S.L."/>
            <person name="Hogan J.R."/>
            <person name="Hong Y.S."/>
            <person name="Hoover J."/>
            <person name="Jaillon O."/>
            <person name="Ke Z."/>
            <person name="Kodira C."/>
            <person name="Kokoza E."/>
            <person name="Koutsos A."/>
            <person name="Letunic I."/>
            <person name="Levitsky A."/>
            <person name="Liang Y."/>
            <person name="Lin J.J."/>
            <person name="Lobo N.F."/>
            <person name="Lopez J.R."/>
            <person name="Malek J.A."/>
            <person name="McIntosh T.C."/>
            <person name="Meister S."/>
            <person name="Miller J."/>
            <person name="Mobarry C."/>
            <person name="Mongin E."/>
            <person name="Murphy S.D."/>
            <person name="O'Brochta D.A."/>
            <person name="Pfannkoch C."/>
            <person name="Qi R."/>
            <person name="Regier M.A."/>
            <person name="Remington K."/>
            <person name="Shao H."/>
            <person name="Sharakhova M.V."/>
            <person name="Sitter C.D."/>
            <person name="Shetty J."/>
            <person name="Smith T.J."/>
            <person name="Strong R."/>
            <person name="Sun J."/>
            <person name="Thomasova D."/>
            <person name="Ton L.Q."/>
            <person name="Topalis P."/>
            <person name="Tu Z."/>
            <person name="Unger M.F."/>
            <person name="Walenz B."/>
            <person name="Wang A."/>
            <person name="Wang J."/>
            <person name="Wang M."/>
            <person name="Wang X."/>
            <person name="Woodford K.J."/>
            <person name="Wortman J.R."/>
            <person name="Wu M."/>
            <person name="Yao A."/>
            <person name="Zdobnov E.M."/>
            <person name="Zhang H."/>
            <person name="Zhao Q."/>
            <person name="Zhao S."/>
            <person name="Zhu S.C."/>
            <person name="Zhimulev I."/>
            <person name="Coluzzi M."/>
            <person name="della Torre A."/>
            <person name="Roth C.W."/>
            <person name="Louis C."/>
            <person name="Kalush F."/>
            <person name="Mural R.J."/>
            <person name="Myers E.W."/>
            <person name="Adams M.D."/>
            <person name="Smith H.O."/>
            <person name="Broder S."/>
            <person name="Gardner M.J."/>
            <person name="Fraser C.M."/>
            <person name="Birney E."/>
            <person name="Bork P."/>
            <person name="Brey P.T."/>
            <person name="Venter J.C."/>
            <person name="Weissenbach J."/>
            <person name="Kafatos F.C."/>
            <person name="Collins F.H."/>
            <person name="Hoffman S.L."/>
        </authorList>
    </citation>
    <scope>NUCLEOTIDE SEQUENCE [LARGE SCALE GENOMIC DNA]</scope>
    <source>
        <strain evidence="7 8">PEST</strain>
    </source>
</reference>
<dbReference type="PANTHER" id="PTHR21231">
    <property type="entry name" value="XPA-BINDING PROTEIN 1-RELATED"/>
    <property type="match status" value="1"/>
</dbReference>
<dbReference type="SUPFAM" id="SSF52540">
    <property type="entry name" value="P-loop containing nucleoside triphosphate hydrolases"/>
    <property type="match status" value="1"/>
</dbReference>
<comment type="function">
    <text evidence="5">Small GTPase required for proper nuclear import of RNA polymerase II (RNAPII). May act at an RNAP assembly step prior to nuclear import.</text>
</comment>
<dbReference type="Gene3D" id="3.40.50.300">
    <property type="entry name" value="P-loop containing nucleotide triphosphate hydrolases"/>
    <property type="match status" value="1"/>
</dbReference>
<evidence type="ECO:0000256" key="3">
    <source>
        <dbReference type="ARBA" id="ARBA00022801"/>
    </source>
</evidence>
<dbReference type="CDD" id="cd17870">
    <property type="entry name" value="GPN1"/>
    <property type="match status" value="1"/>
</dbReference>
<dbReference type="InterPro" id="IPR004130">
    <property type="entry name" value="Gpn"/>
</dbReference>
<evidence type="ECO:0000313" key="8">
    <source>
        <dbReference type="Proteomes" id="UP000007062"/>
    </source>
</evidence>